<organism evidence="4 5">
    <name type="scientific">Halanaerobium congolense</name>
    <dbReference type="NCBI Taxonomy" id="54121"/>
    <lineage>
        <taxon>Bacteria</taxon>
        <taxon>Bacillati</taxon>
        <taxon>Bacillota</taxon>
        <taxon>Clostridia</taxon>
        <taxon>Halanaerobiales</taxon>
        <taxon>Halanaerobiaceae</taxon>
        <taxon>Halanaerobium</taxon>
    </lineage>
</organism>
<dbReference type="Gene3D" id="3.40.630.30">
    <property type="match status" value="1"/>
</dbReference>
<evidence type="ECO:0000313" key="5">
    <source>
        <dbReference type="Proteomes" id="UP000295472"/>
    </source>
</evidence>
<sequence length="237" mass="28078">MLNRLKWDSDFWDLEIADLHFENDNFEAEEHNFFDYDIIQSKVEINKKKIINFLESKKFNFINLEISLVRNLSNYNYKRSQFEIAQKKDIDDVCLIASNVFEKSRFDVFERLTNQKISNFYSLWVKKSVLGTFDDCCIIERNDQNKIIGFITLKFLNDDSAEIGLLGVKKNNQGLGIGSKLLSSAYKLLKEKKIERLIVSTQGTNYNALNFYYKNNFKLNKINSWYYKINKFNKDLI</sequence>
<evidence type="ECO:0000256" key="1">
    <source>
        <dbReference type="ARBA" id="ARBA00022679"/>
    </source>
</evidence>
<proteinExistence type="predicted"/>
<reference evidence="4 5" key="1">
    <citation type="submission" date="2019-03" db="EMBL/GenBank/DDBJ databases">
        <title>Subsurface microbial communities from deep shales in Ohio and West Virginia, USA.</title>
        <authorList>
            <person name="Wrighton K."/>
        </authorList>
    </citation>
    <scope>NUCLEOTIDE SEQUENCE [LARGE SCALE GENOMIC DNA]</scope>
    <source>
        <strain evidence="4 5">DSMZ 11287</strain>
    </source>
</reference>
<dbReference type="AlphaFoldDB" id="A0A4R8GC29"/>
<dbReference type="SUPFAM" id="SSF55729">
    <property type="entry name" value="Acyl-CoA N-acyltransferases (Nat)"/>
    <property type="match status" value="1"/>
</dbReference>
<dbReference type="CDD" id="cd04301">
    <property type="entry name" value="NAT_SF"/>
    <property type="match status" value="1"/>
</dbReference>
<dbReference type="InterPro" id="IPR000182">
    <property type="entry name" value="GNAT_dom"/>
</dbReference>
<feature type="domain" description="N-acetyltransferase" evidence="3">
    <location>
        <begin position="80"/>
        <end position="237"/>
    </location>
</feature>
<dbReference type="Pfam" id="PF00583">
    <property type="entry name" value="Acetyltransf_1"/>
    <property type="match status" value="1"/>
</dbReference>
<dbReference type="PROSITE" id="PS51186">
    <property type="entry name" value="GNAT"/>
    <property type="match status" value="1"/>
</dbReference>
<protein>
    <submittedName>
        <fullName evidence="4">dTDP-4-amino-4,6-dideoxy-D-galactose acyltransferase</fullName>
    </submittedName>
</protein>
<accession>A0A4R8GC29</accession>
<dbReference type="EMBL" id="SOEF01000019">
    <property type="protein sequence ID" value="TDX42942.1"/>
    <property type="molecule type" value="Genomic_DNA"/>
</dbReference>
<dbReference type="RefSeq" id="WP_134059458.1">
    <property type="nucleotide sequence ID" value="NZ_SOEF01000019.1"/>
</dbReference>
<dbReference type="GO" id="GO:0016747">
    <property type="term" value="F:acyltransferase activity, transferring groups other than amino-acyl groups"/>
    <property type="evidence" value="ECO:0007669"/>
    <property type="project" value="InterPro"/>
</dbReference>
<evidence type="ECO:0000259" key="3">
    <source>
        <dbReference type="PROSITE" id="PS51186"/>
    </source>
</evidence>
<dbReference type="InterPro" id="IPR016181">
    <property type="entry name" value="Acyl_CoA_acyltransferase"/>
</dbReference>
<name>A0A4R8GC29_9FIRM</name>
<comment type="caution">
    <text evidence="4">The sequence shown here is derived from an EMBL/GenBank/DDBJ whole genome shotgun (WGS) entry which is preliminary data.</text>
</comment>
<keyword evidence="1 4" id="KW-0808">Transferase</keyword>
<dbReference type="PANTHER" id="PTHR43800">
    <property type="entry name" value="PEPTIDYL-LYSINE N-ACETYLTRANSFERASE YJAB"/>
    <property type="match status" value="1"/>
</dbReference>
<gene>
    <name evidence="4" type="ORF">C7954_11953</name>
</gene>
<evidence type="ECO:0000313" key="4">
    <source>
        <dbReference type="EMBL" id="TDX42942.1"/>
    </source>
</evidence>
<dbReference type="GeneID" id="57013033"/>
<dbReference type="PANTHER" id="PTHR43800:SF1">
    <property type="entry name" value="PEPTIDYL-LYSINE N-ACETYLTRANSFERASE YJAB"/>
    <property type="match status" value="1"/>
</dbReference>
<keyword evidence="2 4" id="KW-0012">Acyltransferase</keyword>
<evidence type="ECO:0000256" key="2">
    <source>
        <dbReference type="ARBA" id="ARBA00023315"/>
    </source>
</evidence>
<dbReference type="Proteomes" id="UP000295472">
    <property type="component" value="Unassembled WGS sequence"/>
</dbReference>